<dbReference type="InterPro" id="IPR029057">
    <property type="entry name" value="PRTase-like"/>
</dbReference>
<evidence type="ECO:0000313" key="4">
    <source>
        <dbReference type="Proteomes" id="UP000619534"/>
    </source>
</evidence>
<dbReference type="PANTHER" id="PTHR47505:SF1">
    <property type="entry name" value="DNA UTILIZATION PROTEIN YHGH"/>
    <property type="match status" value="1"/>
</dbReference>
<dbReference type="Proteomes" id="UP000619534">
    <property type="component" value="Unassembled WGS sequence"/>
</dbReference>
<name>A0ABQ1NQM8_9BACI</name>
<gene>
    <name evidence="3" type="ORF">GCM10007216_12020</name>
</gene>
<dbReference type="SUPFAM" id="SSF53271">
    <property type="entry name" value="PRTase-like"/>
    <property type="match status" value="1"/>
</dbReference>
<organism evidence="3 4">
    <name type="scientific">Thalassobacillus devorans</name>
    <dbReference type="NCBI Taxonomy" id="279813"/>
    <lineage>
        <taxon>Bacteria</taxon>
        <taxon>Bacillati</taxon>
        <taxon>Bacillota</taxon>
        <taxon>Bacilli</taxon>
        <taxon>Bacillales</taxon>
        <taxon>Bacillaceae</taxon>
        <taxon>Thalassobacillus</taxon>
    </lineage>
</organism>
<sequence length="113" mass="12624">MHFSQQDLLLVPIPLSQERMSERGFNQALAIAALIKAPVREVLTRIHGEKQSKKSRKERVNTENPFQLLEQVSKPVLLVDDLYTTGTTLRHAAKLLKEGGAPAVYSFTLVRSG</sequence>
<keyword evidence="4" id="KW-1185">Reference proteome</keyword>
<reference evidence="4" key="1">
    <citation type="journal article" date="2019" name="Int. J. Syst. Evol. Microbiol.">
        <title>The Global Catalogue of Microorganisms (GCM) 10K type strain sequencing project: providing services to taxonomists for standard genome sequencing and annotation.</title>
        <authorList>
            <consortium name="The Broad Institute Genomics Platform"/>
            <consortium name="The Broad Institute Genome Sequencing Center for Infectious Disease"/>
            <person name="Wu L."/>
            <person name="Ma J."/>
        </authorList>
    </citation>
    <scope>NUCLEOTIDE SEQUENCE [LARGE SCALE GENOMIC DNA]</scope>
    <source>
        <strain evidence="4">CCM 7282</strain>
    </source>
</reference>
<dbReference type="Pfam" id="PF00156">
    <property type="entry name" value="Pribosyltran"/>
    <property type="match status" value="1"/>
</dbReference>
<protein>
    <recommendedName>
        <fullName evidence="2">Phosphoribosyltransferase domain-containing protein</fullName>
    </recommendedName>
</protein>
<evidence type="ECO:0000313" key="3">
    <source>
        <dbReference type="EMBL" id="GGC83042.1"/>
    </source>
</evidence>
<dbReference type="EMBL" id="BMCJ01000002">
    <property type="protein sequence ID" value="GGC83042.1"/>
    <property type="molecule type" value="Genomic_DNA"/>
</dbReference>
<evidence type="ECO:0000259" key="2">
    <source>
        <dbReference type="Pfam" id="PF00156"/>
    </source>
</evidence>
<dbReference type="InterPro" id="IPR051910">
    <property type="entry name" value="ComF/GntX_DNA_util-trans"/>
</dbReference>
<dbReference type="PANTHER" id="PTHR47505">
    <property type="entry name" value="DNA UTILIZATION PROTEIN YHGH"/>
    <property type="match status" value="1"/>
</dbReference>
<dbReference type="InterPro" id="IPR000836">
    <property type="entry name" value="PRTase_dom"/>
</dbReference>
<evidence type="ECO:0000256" key="1">
    <source>
        <dbReference type="ARBA" id="ARBA00008007"/>
    </source>
</evidence>
<feature type="domain" description="Phosphoribosyltransferase" evidence="2">
    <location>
        <begin position="36"/>
        <end position="111"/>
    </location>
</feature>
<accession>A0ABQ1NQM8</accession>
<comment type="similarity">
    <text evidence="1">Belongs to the ComF/GntX family.</text>
</comment>
<dbReference type="Gene3D" id="3.40.50.2020">
    <property type="match status" value="1"/>
</dbReference>
<dbReference type="CDD" id="cd06223">
    <property type="entry name" value="PRTases_typeI"/>
    <property type="match status" value="1"/>
</dbReference>
<comment type="caution">
    <text evidence="3">The sequence shown here is derived from an EMBL/GenBank/DDBJ whole genome shotgun (WGS) entry which is preliminary data.</text>
</comment>
<proteinExistence type="inferred from homology"/>